<evidence type="ECO:0000259" key="1">
    <source>
        <dbReference type="Pfam" id="PF04822"/>
    </source>
</evidence>
<dbReference type="PANTHER" id="PTHR21558">
    <property type="entry name" value="SPEER/SPETEX"/>
    <property type="match status" value="1"/>
</dbReference>
<feature type="domain" description="Disks large homolog 5 N-terminal" evidence="1">
    <location>
        <begin position="51"/>
        <end position="126"/>
    </location>
</feature>
<evidence type="ECO:0000313" key="2">
    <source>
        <dbReference type="EMBL" id="CAH7125090.1"/>
    </source>
</evidence>
<dbReference type="AlphaFoldDB" id="A0AAV0A0R1"/>
<organism evidence="2 3">
    <name type="scientific">Phodopus roborovskii</name>
    <name type="common">Roborovski's desert hamster</name>
    <name type="synonym">Cricetulus roborovskii</name>
    <dbReference type="NCBI Taxonomy" id="109678"/>
    <lineage>
        <taxon>Eukaryota</taxon>
        <taxon>Metazoa</taxon>
        <taxon>Chordata</taxon>
        <taxon>Craniata</taxon>
        <taxon>Vertebrata</taxon>
        <taxon>Euteleostomi</taxon>
        <taxon>Mammalia</taxon>
        <taxon>Eutheria</taxon>
        <taxon>Euarchontoglires</taxon>
        <taxon>Glires</taxon>
        <taxon>Rodentia</taxon>
        <taxon>Myomorpha</taxon>
        <taxon>Muroidea</taxon>
        <taxon>Cricetidae</taxon>
        <taxon>Cricetinae</taxon>
        <taxon>Phodopus</taxon>
    </lineage>
</organism>
<gene>
    <name evidence="2" type="primary">Gm3138</name>
    <name evidence="2" type="ORF">PHOROB_LOCUS14427</name>
</gene>
<sequence>MFSRLRRLLRRENEQRGETRVRQKEAGSRSHWKTWRNKCSWGRHRTTREAPSPTFTEQEQQLTEVEKLTIQLQSMTYEQIELRGILDNYISKDLNNRLRSLEMLKKEHKQVMLDLQKLPVEISDALNKCKRLTEENESYIYLNSLVLQELTPLKTNVHVLRLENGKLLEEQIGLEESCEEVKKLFKEIHEISDPCVEQHQVSSSRIWMTGRQMLL</sequence>
<dbReference type="EMBL" id="CALSGD010001551">
    <property type="protein sequence ID" value="CAH7125090.1"/>
    <property type="molecule type" value="Genomic_DNA"/>
</dbReference>
<dbReference type="Proteomes" id="UP001152836">
    <property type="component" value="Unassembled WGS sequence"/>
</dbReference>
<dbReference type="Pfam" id="PF04822">
    <property type="entry name" value="Takusan"/>
    <property type="match status" value="1"/>
</dbReference>
<comment type="caution">
    <text evidence="2">The sequence shown here is derived from an EMBL/GenBank/DDBJ whole genome shotgun (WGS) entry which is preliminary data.</text>
</comment>
<reference evidence="2" key="1">
    <citation type="submission" date="2022-06" db="EMBL/GenBank/DDBJ databases">
        <authorList>
            <person name="Andreotti S."/>
            <person name="Wyler E."/>
        </authorList>
    </citation>
    <scope>NUCLEOTIDE SEQUENCE</scope>
</reference>
<protein>
    <submittedName>
        <fullName evidence="2">Gm3138 protein</fullName>
    </submittedName>
</protein>
<proteinExistence type="predicted"/>
<dbReference type="InterPro" id="IPR006907">
    <property type="entry name" value="DLG5_N"/>
</dbReference>
<accession>A0AAV0A0R1</accession>
<evidence type="ECO:0000313" key="3">
    <source>
        <dbReference type="Proteomes" id="UP001152836"/>
    </source>
</evidence>
<name>A0AAV0A0R1_PHORO</name>
<keyword evidence="3" id="KW-1185">Reference proteome</keyword>